<dbReference type="STRING" id="102285.A0A0R3T0X1"/>
<reference evidence="2" key="1">
    <citation type="submission" date="2017-02" db="UniProtKB">
        <authorList>
            <consortium name="WormBaseParasite"/>
        </authorList>
    </citation>
    <scope>IDENTIFICATION</scope>
</reference>
<accession>A0A0R3T0X1</accession>
<dbReference type="AlphaFoldDB" id="A0A0R3T0X1"/>
<dbReference type="WBParaSite" id="HNAJ_0000049201-mRNA-1">
    <property type="protein sequence ID" value="HNAJ_0000049201-mRNA-1"/>
    <property type="gene ID" value="HNAJ_0000049201"/>
</dbReference>
<evidence type="ECO:0000313" key="2">
    <source>
        <dbReference type="WBParaSite" id="HNAJ_0000049201-mRNA-1"/>
    </source>
</evidence>
<feature type="region of interest" description="Disordered" evidence="1">
    <location>
        <begin position="115"/>
        <end position="140"/>
    </location>
</feature>
<feature type="region of interest" description="Disordered" evidence="1">
    <location>
        <begin position="169"/>
        <end position="232"/>
    </location>
</feature>
<proteinExistence type="predicted"/>
<feature type="compositionally biased region" description="Basic residues" evidence="1">
    <location>
        <begin position="115"/>
        <end position="125"/>
    </location>
</feature>
<evidence type="ECO:0000256" key="1">
    <source>
        <dbReference type="SAM" id="MobiDB-lite"/>
    </source>
</evidence>
<sequence>LKHAQYVYSLRRISLKLFTSAASVYTSAELMIAADGWSWTEVKVTPGLNTSNVFLSQSHFLLNSKLICLPFVHNGQTLNGDHIGHQEIKKDTTEKKWPIVALLSHLPFNNIRSHLSRHHRTRPPRHPSSPQLESTRRFSLSRRSSFLNPPKFSQSSFQNPNPLIAVFDELPDPLGTEGSEGQPLRGIIIPRTHQNPTRIISPSRPRRDRRKPTMSRSNGSGGRGGDEYHIDDSEADSETEILAIYTLEIIGNIESNNGSVPSQPLSGIINGPSDRDYHSDNLPISRSFSAFAYGLGSLLLFGVPQTSLVEFENGDEMRSSDKIVWNITGRGLVCGYDALCLKV</sequence>
<protein>
    <submittedName>
        <fullName evidence="2">F5/8 type C domain-containing protein</fullName>
    </submittedName>
</protein>
<organism evidence="2">
    <name type="scientific">Rodentolepis nana</name>
    <name type="common">Dwarf tapeworm</name>
    <name type="synonym">Hymenolepis nana</name>
    <dbReference type="NCBI Taxonomy" id="102285"/>
    <lineage>
        <taxon>Eukaryota</taxon>
        <taxon>Metazoa</taxon>
        <taxon>Spiralia</taxon>
        <taxon>Lophotrochozoa</taxon>
        <taxon>Platyhelminthes</taxon>
        <taxon>Cestoda</taxon>
        <taxon>Eucestoda</taxon>
        <taxon>Cyclophyllidea</taxon>
        <taxon>Hymenolepididae</taxon>
        <taxon>Rodentolepis</taxon>
    </lineage>
</organism>
<name>A0A0R3T0X1_RODNA</name>
<feature type="compositionally biased region" description="Basic residues" evidence="1">
    <location>
        <begin position="204"/>
        <end position="213"/>
    </location>
</feature>